<protein>
    <submittedName>
        <fullName evidence="2">Uncharacterized protein</fullName>
    </submittedName>
</protein>
<proteinExistence type="predicted"/>
<name>A0A9W8SAP2_9HYPO</name>
<keyword evidence="3" id="KW-1185">Reference proteome</keyword>
<dbReference type="Proteomes" id="UP001152049">
    <property type="component" value="Unassembled WGS sequence"/>
</dbReference>
<evidence type="ECO:0000256" key="1">
    <source>
        <dbReference type="SAM" id="MobiDB-lite"/>
    </source>
</evidence>
<dbReference type="AlphaFoldDB" id="A0A9W8SAP2"/>
<feature type="region of interest" description="Disordered" evidence="1">
    <location>
        <begin position="1"/>
        <end position="37"/>
    </location>
</feature>
<feature type="compositionally biased region" description="Polar residues" evidence="1">
    <location>
        <begin position="9"/>
        <end position="27"/>
    </location>
</feature>
<sequence length="109" mass="11924">MEAEPGNERGTNQSAVETSEINQSTSKRLTDGQDMTPDNLVKALEAVSHSSKSLAVRPEEDIDALLQLLDSNNWTYQFANPDDFDEGPPTPAGINQIIGMMLSESESRE</sequence>
<dbReference type="EMBL" id="JAOQAZ010000003">
    <property type="protein sequence ID" value="KAJ4268330.1"/>
    <property type="molecule type" value="Genomic_DNA"/>
</dbReference>
<evidence type="ECO:0000313" key="2">
    <source>
        <dbReference type="EMBL" id="KAJ4268330.1"/>
    </source>
</evidence>
<organism evidence="2 3">
    <name type="scientific">Fusarium torreyae</name>
    <dbReference type="NCBI Taxonomy" id="1237075"/>
    <lineage>
        <taxon>Eukaryota</taxon>
        <taxon>Fungi</taxon>
        <taxon>Dikarya</taxon>
        <taxon>Ascomycota</taxon>
        <taxon>Pezizomycotina</taxon>
        <taxon>Sordariomycetes</taxon>
        <taxon>Hypocreomycetidae</taxon>
        <taxon>Hypocreales</taxon>
        <taxon>Nectriaceae</taxon>
        <taxon>Fusarium</taxon>
    </lineage>
</organism>
<accession>A0A9W8SAP2</accession>
<reference evidence="2" key="1">
    <citation type="submission" date="2022-09" db="EMBL/GenBank/DDBJ databases">
        <title>Fusarium specimens isolated from Avocado Roots.</title>
        <authorList>
            <person name="Stajich J."/>
            <person name="Roper C."/>
            <person name="Heimlech-Rivalta G."/>
        </authorList>
    </citation>
    <scope>NUCLEOTIDE SEQUENCE</scope>
    <source>
        <strain evidence="2">CF00136</strain>
    </source>
</reference>
<comment type="caution">
    <text evidence="2">The sequence shown here is derived from an EMBL/GenBank/DDBJ whole genome shotgun (WGS) entry which is preliminary data.</text>
</comment>
<gene>
    <name evidence="2" type="ORF">NW762_002393</name>
</gene>
<evidence type="ECO:0000313" key="3">
    <source>
        <dbReference type="Proteomes" id="UP001152049"/>
    </source>
</evidence>